<feature type="region of interest" description="Disordered" evidence="1">
    <location>
        <begin position="150"/>
        <end position="182"/>
    </location>
</feature>
<keyword evidence="4" id="KW-1185">Reference proteome</keyword>
<dbReference type="STRING" id="94130.A0A2Z6Q627"/>
<comment type="caution">
    <text evidence="2">The sequence shown here is derived from an EMBL/GenBank/DDBJ whole genome shotgun (WGS) entry which is preliminary data.</text>
</comment>
<reference evidence="3" key="2">
    <citation type="submission" date="2019-10" db="EMBL/GenBank/DDBJ databases">
        <title>Conservation and host-specific expression of non-tandemly repeated heterogenous ribosome RNA gene in arbuscular mycorrhizal fungi.</title>
        <authorList>
            <person name="Maeda T."/>
            <person name="Kobayashi Y."/>
            <person name="Nakagawa T."/>
            <person name="Ezawa T."/>
            <person name="Yamaguchi K."/>
            <person name="Bino T."/>
            <person name="Nishimoto Y."/>
            <person name="Shigenobu S."/>
            <person name="Kawaguchi M."/>
        </authorList>
    </citation>
    <scope>NUCLEOTIDE SEQUENCE</scope>
    <source>
        <strain evidence="3">HR1</strain>
    </source>
</reference>
<dbReference type="Proteomes" id="UP000247702">
    <property type="component" value="Unassembled WGS sequence"/>
</dbReference>
<proteinExistence type="predicted"/>
<name>A0A2Z6Q627_9GLOM</name>
<reference evidence="2 4" key="1">
    <citation type="submission" date="2017-11" db="EMBL/GenBank/DDBJ databases">
        <title>The genome of Rhizophagus clarus HR1 reveals common genetic basis of auxotrophy among arbuscular mycorrhizal fungi.</title>
        <authorList>
            <person name="Kobayashi Y."/>
        </authorList>
    </citation>
    <scope>NUCLEOTIDE SEQUENCE [LARGE SCALE GENOMIC DNA]</scope>
    <source>
        <strain evidence="2 4">HR1</strain>
    </source>
</reference>
<organism evidence="2 4">
    <name type="scientific">Rhizophagus clarus</name>
    <dbReference type="NCBI Taxonomy" id="94130"/>
    <lineage>
        <taxon>Eukaryota</taxon>
        <taxon>Fungi</taxon>
        <taxon>Fungi incertae sedis</taxon>
        <taxon>Mucoromycota</taxon>
        <taxon>Glomeromycotina</taxon>
        <taxon>Glomeromycetes</taxon>
        <taxon>Glomerales</taxon>
        <taxon>Glomeraceae</taxon>
        <taxon>Rhizophagus</taxon>
    </lineage>
</organism>
<evidence type="ECO:0000313" key="4">
    <source>
        <dbReference type="Proteomes" id="UP000247702"/>
    </source>
</evidence>
<protein>
    <submittedName>
        <fullName evidence="2">Uncharacterized protein</fullName>
    </submittedName>
</protein>
<dbReference type="EMBL" id="BLAL01000315">
    <property type="protein sequence ID" value="GET02679.1"/>
    <property type="molecule type" value="Genomic_DNA"/>
</dbReference>
<dbReference type="Proteomes" id="UP000615446">
    <property type="component" value="Unassembled WGS sequence"/>
</dbReference>
<feature type="compositionally biased region" description="Acidic residues" evidence="1">
    <location>
        <begin position="150"/>
        <end position="181"/>
    </location>
</feature>
<dbReference type="AlphaFoldDB" id="A0A2Z6Q627"/>
<gene>
    <name evidence="3" type="ORF">RCL2_002905300</name>
    <name evidence="2" type="ORF">RclHR1_01040037</name>
</gene>
<evidence type="ECO:0000313" key="3">
    <source>
        <dbReference type="EMBL" id="GET02679.1"/>
    </source>
</evidence>
<evidence type="ECO:0000313" key="2">
    <source>
        <dbReference type="EMBL" id="GBB83732.1"/>
    </source>
</evidence>
<evidence type="ECO:0000256" key="1">
    <source>
        <dbReference type="SAM" id="MobiDB-lite"/>
    </source>
</evidence>
<accession>A0A2Z6Q627</accession>
<sequence length="194" mass="23041">MKIRLRHTNSADLNAFFIELQRIWLKSKRQIPEQQIYFNWTLLTIQPNDNFKIRLAKNLDYTEIGTDNDTLKKFIYEDLKKKLGGGQIAYVRKSPFTFKNAYTTKKGIRKVVQKAKQTRNCLICGKSDNNKVNCSRLKCVKKVNYVYQDEEEDSENSEEYILEEKDPEEEIEEDDEYINDDINDKHMRRSLKLA</sequence>
<dbReference type="EMBL" id="BEXD01000047">
    <property type="protein sequence ID" value="GBB83732.1"/>
    <property type="molecule type" value="Genomic_DNA"/>
</dbReference>